<dbReference type="InterPro" id="IPR016160">
    <property type="entry name" value="Ald_DH_CS_CYS"/>
</dbReference>
<comment type="similarity">
    <text evidence="1 4">Belongs to the aldehyde dehydrogenase family.</text>
</comment>
<proteinExistence type="inferred from homology"/>
<evidence type="ECO:0000256" key="4">
    <source>
        <dbReference type="RuleBase" id="RU003345"/>
    </source>
</evidence>
<comment type="caution">
    <text evidence="6">The sequence shown here is derived from an EMBL/GenBank/DDBJ whole genome shotgun (WGS) entry which is preliminary data.</text>
</comment>
<dbReference type="Pfam" id="PF00171">
    <property type="entry name" value="Aldedh"/>
    <property type="match status" value="1"/>
</dbReference>
<organism evidence="6 7">
    <name type="scientific">Terrimesophilobacter mesophilus</name>
    <dbReference type="NCBI Taxonomy" id="433647"/>
    <lineage>
        <taxon>Bacteria</taxon>
        <taxon>Bacillati</taxon>
        <taxon>Actinomycetota</taxon>
        <taxon>Actinomycetes</taxon>
        <taxon>Micrococcales</taxon>
        <taxon>Microbacteriaceae</taxon>
        <taxon>Terrimesophilobacter</taxon>
    </lineage>
</organism>
<feature type="active site" evidence="3">
    <location>
        <position position="259"/>
    </location>
</feature>
<keyword evidence="7" id="KW-1185">Reference proteome</keyword>
<dbReference type="RefSeq" id="WP_104095950.1">
    <property type="nucleotide sequence ID" value="NZ_JACHBP010000001.1"/>
</dbReference>
<evidence type="ECO:0000313" key="6">
    <source>
        <dbReference type="EMBL" id="TFB80082.1"/>
    </source>
</evidence>
<evidence type="ECO:0000256" key="2">
    <source>
        <dbReference type="ARBA" id="ARBA00023002"/>
    </source>
</evidence>
<dbReference type="OrthoDB" id="6882680at2"/>
<dbReference type="InterPro" id="IPR016161">
    <property type="entry name" value="Ald_DH/histidinol_DH"/>
</dbReference>
<reference evidence="6 7" key="1">
    <citation type="submission" date="2019-03" db="EMBL/GenBank/DDBJ databases">
        <title>Genomics of glacier-inhabiting Cryobacterium strains.</title>
        <authorList>
            <person name="Liu Q."/>
            <person name="Xin Y.-H."/>
        </authorList>
    </citation>
    <scope>NUCLEOTIDE SEQUENCE [LARGE SCALE GENOMIC DNA]</scope>
    <source>
        <strain evidence="6 7">CGMCC 1.10440</strain>
    </source>
</reference>
<keyword evidence="2 4" id="KW-0560">Oxidoreductase</keyword>
<accession>A0A4R8VD80</accession>
<dbReference type="FunFam" id="3.40.605.10:FF:000007">
    <property type="entry name" value="NAD/NADP-dependent betaine aldehyde dehydrogenase"/>
    <property type="match status" value="1"/>
</dbReference>
<dbReference type="InterPro" id="IPR016163">
    <property type="entry name" value="Ald_DH_C"/>
</dbReference>
<sequence>MTDTTTDPRWALFDQTLPMLIGGELITDGETSDIVSSRTRAVVGRFAVPDEATVDRAVASAKKAAPGWAGLTGLERGKYLLKIADIMEKHAKDFEFLDAIDIGKPVMGVRYSDMPVSLSALAYFAGRAQDLGGRSVEVGDPMVSHRARLEPYGVVLEVLPWNGPLWTGVQRMAAILAAGNVAIMKPSELASASFTYLASLVADVLPPGVLTVINGRGSKVGAQLVKHPDVAMVSLTGGIETGVRVLKDTADQVKRVSLELGGKNPNIVLDDADLDTAVMWSAMGAFSSSGQICVCGSRILVQRGIYDEFSARLVADAKSRRVGDPLLEDTAMGPVVGEDHYNKVWGYIDNAIASGEGELLAGGERYTDGPLSEGWFVPPTVFGNVDSSCTIAREEIFGPVVTLTPVDDLDEALAIANDTRYGLASGIFTTSVDHAEKAARELQAGQVYVNQWFAPGGLQAPSQGYKTSGIGGVGIEKYLQTKNIFTRSSAPSSN</sequence>
<gene>
    <name evidence="6" type="ORF">E3N84_08505</name>
</gene>
<dbReference type="FunFam" id="3.40.309.10:FF:000012">
    <property type="entry name" value="Betaine aldehyde dehydrogenase"/>
    <property type="match status" value="1"/>
</dbReference>
<evidence type="ECO:0000259" key="5">
    <source>
        <dbReference type="Pfam" id="PF00171"/>
    </source>
</evidence>
<dbReference type="InterPro" id="IPR029510">
    <property type="entry name" value="Ald_DH_CS_GLU"/>
</dbReference>
<dbReference type="Proteomes" id="UP000298488">
    <property type="component" value="Unassembled WGS sequence"/>
</dbReference>
<dbReference type="Gene3D" id="3.40.605.10">
    <property type="entry name" value="Aldehyde Dehydrogenase, Chain A, domain 1"/>
    <property type="match status" value="1"/>
</dbReference>
<dbReference type="InterPro" id="IPR015590">
    <property type="entry name" value="Aldehyde_DH_dom"/>
</dbReference>
<dbReference type="PROSITE" id="PS00070">
    <property type="entry name" value="ALDEHYDE_DEHYDR_CYS"/>
    <property type="match status" value="1"/>
</dbReference>
<evidence type="ECO:0000256" key="3">
    <source>
        <dbReference type="PROSITE-ProRule" id="PRU10007"/>
    </source>
</evidence>
<dbReference type="Gene3D" id="3.40.309.10">
    <property type="entry name" value="Aldehyde Dehydrogenase, Chain A, domain 2"/>
    <property type="match status" value="1"/>
</dbReference>
<dbReference type="AlphaFoldDB" id="A0A4R8VD80"/>
<dbReference type="GO" id="GO:0016620">
    <property type="term" value="F:oxidoreductase activity, acting on the aldehyde or oxo group of donors, NAD or NADP as acceptor"/>
    <property type="evidence" value="ECO:0007669"/>
    <property type="project" value="InterPro"/>
</dbReference>
<dbReference type="CDD" id="cd07078">
    <property type="entry name" value="ALDH"/>
    <property type="match status" value="1"/>
</dbReference>
<feature type="domain" description="Aldehyde dehydrogenase" evidence="5">
    <location>
        <begin position="30"/>
        <end position="482"/>
    </location>
</feature>
<name>A0A4R8VD80_9MICO</name>
<dbReference type="SUPFAM" id="SSF53720">
    <property type="entry name" value="ALDH-like"/>
    <property type="match status" value="1"/>
</dbReference>
<dbReference type="InterPro" id="IPR016162">
    <property type="entry name" value="Ald_DH_N"/>
</dbReference>
<protein>
    <submittedName>
        <fullName evidence="6">Aldehyde dehydrogenase</fullName>
    </submittedName>
</protein>
<dbReference type="PROSITE" id="PS00687">
    <property type="entry name" value="ALDEHYDE_DEHYDR_GLU"/>
    <property type="match status" value="1"/>
</dbReference>
<dbReference type="EMBL" id="SOFI01000003">
    <property type="protein sequence ID" value="TFB80082.1"/>
    <property type="molecule type" value="Genomic_DNA"/>
</dbReference>
<evidence type="ECO:0000313" key="7">
    <source>
        <dbReference type="Proteomes" id="UP000298488"/>
    </source>
</evidence>
<dbReference type="PANTHER" id="PTHR11699">
    <property type="entry name" value="ALDEHYDE DEHYDROGENASE-RELATED"/>
    <property type="match status" value="1"/>
</dbReference>
<evidence type="ECO:0000256" key="1">
    <source>
        <dbReference type="ARBA" id="ARBA00009986"/>
    </source>
</evidence>